<evidence type="ECO:0000313" key="6">
    <source>
        <dbReference type="EMBL" id="GGD11765.1"/>
    </source>
</evidence>
<accession>A0A8J2V5G9</accession>
<evidence type="ECO:0000256" key="2">
    <source>
        <dbReference type="ARBA" id="ARBA00004939"/>
    </source>
</evidence>
<proteinExistence type="inferred from homology"/>
<keyword evidence="4 5" id="KW-0413">Isomerase</keyword>
<sequence>MARESLPQSDGPFLLAYEPVWAIGSGRAASVGEISAMHDALRNLAGPQTPLLYGGSVKPENAGALAEIRNVDGFLVGGASLDPETFIKIAAQLNEAERNCERASV</sequence>
<comment type="pathway">
    <text evidence="2">Carbohydrate metabolism; erythritol degradation.</text>
</comment>
<dbReference type="GO" id="GO:0006094">
    <property type="term" value="P:gluconeogenesis"/>
    <property type="evidence" value="ECO:0007669"/>
    <property type="project" value="UniProtKB-UniPathway"/>
</dbReference>
<gene>
    <name evidence="6" type="ORF">GCM10011342_20700</name>
</gene>
<dbReference type="GO" id="GO:0046166">
    <property type="term" value="P:glyceraldehyde-3-phosphate biosynthetic process"/>
    <property type="evidence" value="ECO:0007669"/>
    <property type="project" value="TreeGrafter"/>
</dbReference>
<dbReference type="PANTHER" id="PTHR21139">
    <property type="entry name" value="TRIOSEPHOSPHATE ISOMERASE"/>
    <property type="match status" value="1"/>
</dbReference>
<comment type="pathway">
    <text evidence="5">Carbohydrate biosynthesis; gluconeogenesis.</text>
</comment>
<comment type="catalytic activity">
    <reaction evidence="1">
        <text>L-erythrulose 1-phosphate = D-erythrulose 4-phosphate</text>
        <dbReference type="Rhea" id="RHEA:49588"/>
        <dbReference type="ChEBI" id="CHEBI:58002"/>
        <dbReference type="ChEBI" id="CHEBI:90796"/>
        <dbReference type="EC" id="5.3.1.33"/>
    </reaction>
</comment>
<dbReference type="CDD" id="cd00311">
    <property type="entry name" value="TIM"/>
    <property type="match status" value="1"/>
</dbReference>
<evidence type="ECO:0000256" key="3">
    <source>
        <dbReference type="ARBA" id="ARBA00007422"/>
    </source>
</evidence>
<dbReference type="SUPFAM" id="SSF51351">
    <property type="entry name" value="Triosephosphate isomerase (TIM)"/>
    <property type="match status" value="1"/>
</dbReference>
<comment type="similarity">
    <text evidence="3 5">Belongs to the triosephosphate isomerase family.</text>
</comment>
<keyword evidence="5" id="KW-0312">Gluconeogenesis</keyword>
<evidence type="ECO:0000256" key="4">
    <source>
        <dbReference type="ARBA" id="ARBA00023235"/>
    </source>
</evidence>
<dbReference type="UniPathway" id="UPA00109">
    <property type="reaction ID" value="UER00189"/>
</dbReference>
<dbReference type="AlphaFoldDB" id="A0A8J2V5G9"/>
<dbReference type="InterPro" id="IPR000652">
    <property type="entry name" value="Triosephosphate_isomerase"/>
</dbReference>
<evidence type="ECO:0000256" key="5">
    <source>
        <dbReference type="RuleBase" id="RU363013"/>
    </source>
</evidence>
<comment type="pathway">
    <text evidence="5">Carbohydrate degradation; glycolysis; D-glyceraldehyde 3-phosphate from glycerone phosphate: step 1/1.</text>
</comment>
<evidence type="ECO:0000256" key="1">
    <source>
        <dbReference type="ARBA" id="ARBA00000148"/>
    </source>
</evidence>
<protein>
    <recommendedName>
        <fullName evidence="5">Triosephosphate isomerase</fullName>
        <ecNumber evidence="5">5.3.1.1</ecNumber>
    </recommendedName>
</protein>
<dbReference type="Pfam" id="PF00121">
    <property type="entry name" value="TIM"/>
    <property type="match status" value="1"/>
</dbReference>
<reference evidence="6" key="2">
    <citation type="submission" date="2020-09" db="EMBL/GenBank/DDBJ databases">
        <authorList>
            <person name="Sun Q."/>
            <person name="Zhou Y."/>
        </authorList>
    </citation>
    <scope>NUCLEOTIDE SEQUENCE</scope>
    <source>
        <strain evidence="6">CGMCC 1.12921</strain>
    </source>
</reference>
<dbReference type="InterPro" id="IPR013785">
    <property type="entry name" value="Aldolase_TIM"/>
</dbReference>
<dbReference type="PANTHER" id="PTHR21139:SF42">
    <property type="entry name" value="TRIOSEPHOSPHATE ISOMERASE"/>
    <property type="match status" value="1"/>
</dbReference>
<dbReference type="Gene3D" id="3.20.20.70">
    <property type="entry name" value="Aldolase class I"/>
    <property type="match status" value="1"/>
</dbReference>
<keyword evidence="5" id="KW-0963">Cytoplasm</keyword>
<comment type="catalytic activity">
    <reaction evidence="5">
        <text>D-glyceraldehyde 3-phosphate = dihydroxyacetone phosphate</text>
        <dbReference type="Rhea" id="RHEA:18585"/>
        <dbReference type="ChEBI" id="CHEBI:57642"/>
        <dbReference type="ChEBI" id="CHEBI:59776"/>
        <dbReference type="EC" id="5.3.1.1"/>
    </reaction>
</comment>
<dbReference type="Proteomes" id="UP000613582">
    <property type="component" value="Unassembled WGS sequence"/>
</dbReference>
<organism evidence="6 7">
    <name type="scientific">Aquisalinus flavus</name>
    <dbReference type="NCBI Taxonomy" id="1526572"/>
    <lineage>
        <taxon>Bacteria</taxon>
        <taxon>Pseudomonadati</taxon>
        <taxon>Pseudomonadota</taxon>
        <taxon>Alphaproteobacteria</taxon>
        <taxon>Parvularculales</taxon>
        <taxon>Parvularculaceae</taxon>
        <taxon>Aquisalinus</taxon>
    </lineage>
</organism>
<dbReference type="PROSITE" id="PS00171">
    <property type="entry name" value="TIM_1"/>
    <property type="match status" value="1"/>
</dbReference>
<keyword evidence="7" id="KW-1185">Reference proteome</keyword>
<dbReference type="GO" id="GO:0004807">
    <property type="term" value="F:triose-phosphate isomerase activity"/>
    <property type="evidence" value="ECO:0007669"/>
    <property type="project" value="UniProtKB-EC"/>
</dbReference>
<dbReference type="InterPro" id="IPR020861">
    <property type="entry name" value="Triosephosphate_isomerase_AS"/>
</dbReference>
<dbReference type="EC" id="5.3.1.1" evidence="5"/>
<dbReference type="GO" id="GO:0005829">
    <property type="term" value="C:cytosol"/>
    <property type="evidence" value="ECO:0007669"/>
    <property type="project" value="TreeGrafter"/>
</dbReference>
<comment type="subcellular location">
    <subcellularLocation>
        <location evidence="5">Cytoplasm</location>
    </subcellularLocation>
</comment>
<keyword evidence="5" id="KW-0324">Glycolysis</keyword>
<dbReference type="PROSITE" id="PS51440">
    <property type="entry name" value="TIM_2"/>
    <property type="match status" value="1"/>
</dbReference>
<reference evidence="6" key="1">
    <citation type="journal article" date="2014" name="Int. J. Syst. Evol. Microbiol.">
        <title>Complete genome sequence of Corynebacterium casei LMG S-19264T (=DSM 44701T), isolated from a smear-ripened cheese.</title>
        <authorList>
            <consortium name="US DOE Joint Genome Institute (JGI-PGF)"/>
            <person name="Walter F."/>
            <person name="Albersmeier A."/>
            <person name="Kalinowski J."/>
            <person name="Ruckert C."/>
        </authorList>
    </citation>
    <scope>NUCLEOTIDE SEQUENCE</scope>
    <source>
        <strain evidence="6">CGMCC 1.12921</strain>
    </source>
</reference>
<dbReference type="UniPathway" id="UPA01066"/>
<dbReference type="UniPathway" id="UPA00138"/>
<evidence type="ECO:0000313" key="7">
    <source>
        <dbReference type="Proteomes" id="UP000613582"/>
    </source>
</evidence>
<dbReference type="EMBL" id="BMGH01000001">
    <property type="protein sequence ID" value="GGD11765.1"/>
    <property type="molecule type" value="Genomic_DNA"/>
</dbReference>
<comment type="subunit">
    <text evidence="5">Homodimer.</text>
</comment>
<dbReference type="InterPro" id="IPR035990">
    <property type="entry name" value="TIM_sf"/>
</dbReference>
<dbReference type="GO" id="GO:0006096">
    <property type="term" value="P:glycolytic process"/>
    <property type="evidence" value="ECO:0007669"/>
    <property type="project" value="UniProtKB-UniPathway"/>
</dbReference>
<name>A0A8J2V5G9_9PROT</name>
<comment type="caution">
    <text evidence="6">The sequence shown here is derived from an EMBL/GenBank/DDBJ whole genome shotgun (WGS) entry which is preliminary data.</text>
</comment>
<dbReference type="GO" id="GO:0019563">
    <property type="term" value="P:glycerol catabolic process"/>
    <property type="evidence" value="ECO:0007669"/>
    <property type="project" value="TreeGrafter"/>
</dbReference>